<protein>
    <submittedName>
        <fullName evidence="1">Uncharacterized protein</fullName>
    </submittedName>
</protein>
<dbReference type="RefSeq" id="WP_243066628.1">
    <property type="nucleotide sequence ID" value="NZ_JAIVFK010000004.1"/>
</dbReference>
<dbReference type="EMBL" id="JAIVFP010000001">
    <property type="protein sequence ID" value="MCI4682630.1"/>
    <property type="molecule type" value="Genomic_DNA"/>
</dbReference>
<organism evidence="1 2">
    <name type="scientific">Candidatus Rhodoblastus alkanivorans</name>
    <dbReference type="NCBI Taxonomy" id="2954117"/>
    <lineage>
        <taxon>Bacteria</taxon>
        <taxon>Pseudomonadati</taxon>
        <taxon>Pseudomonadota</taxon>
        <taxon>Alphaproteobacteria</taxon>
        <taxon>Hyphomicrobiales</taxon>
        <taxon>Rhodoblastaceae</taxon>
        <taxon>Rhodoblastus</taxon>
    </lineage>
</organism>
<name>A0ABS9Z4M3_9HYPH</name>
<sequence length="165" mass="18105">MARRTVLALASAGMILTGWGAAAAQWRLYHNSRFGATADYPADWKVEPAPENNDGRAFTSSDGRARLTISGIFALEGREEEFAEKARPLEGETVTYTARKGDWIVVSGLRGGKIFYRKAILSCGNKVWNDLDIEYPKAEKAKYDAVVAHLADSLRPGSGYDTDCK</sequence>
<evidence type="ECO:0000313" key="2">
    <source>
        <dbReference type="Proteomes" id="UP001139104"/>
    </source>
</evidence>
<proteinExistence type="predicted"/>
<accession>A0ABS9Z4M3</accession>
<dbReference type="Proteomes" id="UP001139104">
    <property type="component" value="Unassembled WGS sequence"/>
</dbReference>
<reference evidence="1" key="1">
    <citation type="journal article" date="2022" name="ISME J.">
        <title>Identification of active gaseous-alkane degraders at natural gas seeps.</title>
        <authorList>
            <person name="Farhan Ul Haque M."/>
            <person name="Hernandez M."/>
            <person name="Crombie A.T."/>
            <person name="Murrell J.C."/>
        </authorList>
    </citation>
    <scope>NUCLEOTIDE SEQUENCE</scope>
    <source>
        <strain evidence="1">PC2</strain>
    </source>
</reference>
<comment type="caution">
    <text evidence="1">The sequence shown here is derived from an EMBL/GenBank/DDBJ whole genome shotgun (WGS) entry which is preliminary data.</text>
</comment>
<keyword evidence="2" id="KW-1185">Reference proteome</keyword>
<gene>
    <name evidence="1" type="ORF">K2U94_07610</name>
</gene>
<evidence type="ECO:0000313" key="1">
    <source>
        <dbReference type="EMBL" id="MCI4682630.1"/>
    </source>
</evidence>